<dbReference type="RefSeq" id="WP_311075561.1">
    <property type="nucleotide sequence ID" value="NZ_CP134494.1"/>
</dbReference>
<keyword evidence="1" id="KW-0812">Transmembrane</keyword>
<evidence type="ECO:0000313" key="2">
    <source>
        <dbReference type="EMBL" id="WNF24638.1"/>
    </source>
</evidence>
<reference evidence="2 3" key="1">
    <citation type="submission" date="2023-09" db="EMBL/GenBank/DDBJ databases">
        <title>Microbial mechanism of fulvic acid promoting antimony reduction mineralization in rice fields.</title>
        <authorList>
            <person name="Chen G."/>
            <person name="Lan J."/>
        </authorList>
    </citation>
    <scope>NUCLEOTIDE SEQUENCE [LARGE SCALE GENOMIC DNA]</scope>
    <source>
        <strain evidence="2 3">PS1</strain>
    </source>
</reference>
<keyword evidence="1" id="KW-0472">Membrane</keyword>
<gene>
    <name evidence="2" type="ORF">RH061_09185</name>
</gene>
<sequence length="177" mass="21133">MKSRRVIYLNYAVIALLLFITIYQYNRIADFKSQLGLEFQHTVRGSIFLLENDGDPNIWIRHMKEKEGEFWLAAHIGEITILSRQYYMMNGKISLIGDMLDSLANQYRELAMNLKNGRDYRQNEAQINEDLEFLISLFNEIDSISGENERRYYKEFTNTESNTSNLVWKEYKKYEKR</sequence>
<evidence type="ECO:0000313" key="3">
    <source>
        <dbReference type="Proteomes" id="UP001303324"/>
    </source>
</evidence>
<name>A0ABY9VM61_9BACI</name>
<organism evidence="2 3">
    <name type="scientific">Mesobacillus jeotgali</name>
    <dbReference type="NCBI Taxonomy" id="129985"/>
    <lineage>
        <taxon>Bacteria</taxon>
        <taxon>Bacillati</taxon>
        <taxon>Bacillota</taxon>
        <taxon>Bacilli</taxon>
        <taxon>Bacillales</taxon>
        <taxon>Bacillaceae</taxon>
        <taxon>Mesobacillus</taxon>
    </lineage>
</organism>
<dbReference type="Proteomes" id="UP001303324">
    <property type="component" value="Chromosome"/>
</dbReference>
<dbReference type="EMBL" id="CP134494">
    <property type="protein sequence ID" value="WNF24638.1"/>
    <property type="molecule type" value="Genomic_DNA"/>
</dbReference>
<accession>A0ABY9VM61</accession>
<protein>
    <submittedName>
        <fullName evidence="2">Uncharacterized protein</fullName>
    </submittedName>
</protein>
<proteinExistence type="predicted"/>
<keyword evidence="1" id="KW-1133">Transmembrane helix</keyword>
<keyword evidence="3" id="KW-1185">Reference proteome</keyword>
<feature type="transmembrane region" description="Helical" evidence="1">
    <location>
        <begin position="7"/>
        <end position="25"/>
    </location>
</feature>
<evidence type="ECO:0000256" key="1">
    <source>
        <dbReference type="SAM" id="Phobius"/>
    </source>
</evidence>